<keyword evidence="3" id="KW-1185">Reference proteome</keyword>
<dbReference type="InterPro" id="IPR023346">
    <property type="entry name" value="Lysozyme-like_dom_sf"/>
</dbReference>
<dbReference type="EMBL" id="JAYGIE010000074">
    <property type="protein sequence ID" value="MEA5478442.1"/>
    <property type="molecule type" value="Genomic_DNA"/>
</dbReference>
<dbReference type="InterPro" id="IPR052354">
    <property type="entry name" value="Cell_Wall_Dynamics_Protein"/>
</dbReference>
<protein>
    <submittedName>
        <fullName evidence="2">Glycoside hydrolase family 19 protein</fullName>
    </submittedName>
</protein>
<reference evidence="2 3" key="1">
    <citation type="submission" date="2023-12" db="EMBL/GenBank/DDBJ databases">
        <title>Baltic Sea Cyanobacteria.</title>
        <authorList>
            <person name="Delbaje E."/>
            <person name="Fewer D.P."/>
            <person name="Shishido T.K."/>
        </authorList>
    </citation>
    <scope>NUCLEOTIDE SEQUENCE [LARGE SCALE GENOMIC DNA]</scope>
    <source>
        <strain evidence="2 3">UHCC 0370</strain>
    </source>
</reference>
<dbReference type="PANTHER" id="PTHR34408">
    <property type="entry name" value="FAMILY PROTEIN, PUTATIVE-RELATED"/>
    <property type="match status" value="1"/>
</dbReference>
<evidence type="ECO:0000313" key="2">
    <source>
        <dbReference type="EMBL" id="MEA5478442.1"/>
    </source>
</evidence>
<comment type="caution">
    <text evidence="2">The sequence shown here is derived from an EMBL/GenBank/DDBJ whole genome shotgun (WGS) entry which is preliminary data.</text>
</comment>
<sequence>MKQVEIWRSQAAATLAFLVPKIVGSTINDKDGLVDDLVRVLNNLPARPETRQPYAGILPAADLPTWRSRAALTLQSSVPKIPDVEGSVFDGAIDDLIRFLRNLPARPTGRSPYAGLFPAADLATWRKQAAQTLVAAIGRITDPKHNSADGRIDDLIRVMSGLTLRPILRKPYEGLYQAPNLTEHRKLAARRLDQLITGLKDDFNPKDVLVDSTIRILNNLPPRRLDQEPYEGLYPRTTATSLATTSGLITQAQLSAIAPYARRDRLEKLLPHLNNTMQRYAITTPLRKAHFLAQLGHESDGFNTNEEYASGAAYEGRRDLGNTQAGDGVRFKGRGLIQVTGRANYLECGRALGVDLISNPQRLADFDLACLSAGWFWDTRKLNNHADRDDVLTITRIINGGTNGLADRRSYLSRAKRVFGI</sequence>
<gene>
    <name evidence="2" type="ORF">VB774_12510</name>
</gene>
<dbReference type="RefSeq" id="WP_323261938.1">
    <property type="nucleotide sequence ID" value="NZ_JAYGIE010000074.1"/>
</dbReference>
<keyword evidence="2" id="KW-0378">Hydrolase</keyword>
<dbReference type="PANTHER" id="PTHR34408:SF1">
    <property type="entry name" value="GLYCOSYL HYDROLASE FAMILY 19 DOMAIN-CONTAINING PROTEIN HI_1415"/>
    <property type="match status" value="1"/>
</dbReference>
<dbReference type="InterPro" id="IPR000726">
    <property type="entry name" value="Glyco_hydro_19_cat"/>
</dbReference>
<dbReference type="Proteomes" id="UP001301388">
    <property type="component" value="Unassembled WGS sequence"/>
</dbReference>
<name>A0ABU5TJL9_9CYAN</name>
<accession>A0ABU5TJL9</accession>
<dbReference type="GO" id="GO:0016787">
    <property type="term" value="F:hydrolase activity"/>
    <property type="evidence" value="ECO:0007669"/>
    <property type="project" value="UniProtKB-KW"/>
</dbReference>
<dbReference type="Pfam" id="PF00182">
    <property type="entry name" value="Glyco_hydro_19"/>
    <property type="match status" value="1"/>
</dbReference>
<feature type="domain" description="Glycoside hydrolase family 19 catalytic" evidence="1">
    <location>
        <begin position="289"/>
        <end position="385"/>
    </location>
</feature>
<dbReference type="Gene3D" id="1.10.530.10">
    <property type="match status" value="1"/>
</dbReference>
<proteinExistence type="predicted"/>
<evidence type="ECO:0000313" key="3">
    <source>
        <dbReference type="Proteomes" id="UP001301388"/>
    </source>
</evidence>
<dbReference type="SUPFAM" id="SSF53955">
    <property type="entry name" value="Lysozyme-like"/>
    <property type="match status" value="1"/>
</dbReference>
<evidence type="ECO:0000259" key="1">
    <source>
        <dbReference type="Pfam" id="PF00182"/>
    </source>
</evidence>
<organism evidence="2 3">
    <name type="scientific">Pseudanabaena galeata UHCC 0370</name>
    <dbReference type="NCBI Taxonomy" id="3110310"/>
    <lineage>
        <taxon>Bacteria</taxon>
        <taxon>Bacillati</taxon>
        <taxon>Cyanobacteriota</taxon>
        <taxon>Cyanophyceae</taxon>
        <taxon>Pseudanabaenales</taxon>
        <taxon>Pseudanabaenaceae</taxon>
        <taxon>Pseudanabaena</taxon>
    </lineage>
</organism>